<comment type="catalytic activity">
    <reaction evidence="6">
        <text>adenosine(1618) in 23S rRNA + S-adenosyl-L-methionine = N(6)-methyladenosine(1618) in 23S rRNA + S-adenosyl-L-homocysteine + H(+)</text>
        <dbReference type="Rhea" id="RHEA:16497"/>
        <dbReference type="Rhea" id="RHEA-COMP:10229"/>
        <dbReference type="Rhea" id="RHEA-COMP:10231"/>
        <dbReference type="ChEBI" id="CHEBI:15378"/>
        <dbReference type="ChEBI" id="CHEBI:57856"/>
        <dbReference type="ChEBI" id="CHEBI:59789"/>
        <dbReference type="ChEBI" id="CHEBI:74411"/>
        <dbReference type="ChEBI" id="CHEBI:74449"/>
        <dbReference type="EC" id="2.1.1.181"/>
    </reaction>
</comment>
<dbReference type="SUPFAM" id="SSF53335">
    <property type="entry name" value="S-adenosyl-L-methionine-dependent methyltransferases"/>
    <property type="match status" value="1"/>
</dbReference>
<keyword evidence="4 6" id="KW-0808">Transferase</keyword>
<keyword evidence="5 6" id="KW-0949">S-adenosyl-L-methionine</keyword>
<dbReference type="NCBIfam" id="NF008725">
    <property type="entry name" value="PRK11727.1"/>
    <property type="match status" value="1"/>
</dbReference>
<keyword evidence="3 6" id="KW-0489">Methyltransferase</keyword>
<dbReference type="PANTHER" id="PTHR13393">
    <property type="entry name" value="SAM-DEPENDENT METHYLTRANSFERASE"/>
    <property type="match status" value="1"/>
</dbReference>
<dbReference type="Gene3D" id="3.40.50.150">
    <property type="entry name" value="Vaccinia Virus protein VP39"/>
    <property type="match status" value="1"/>
</dbReference>
<evidence type="ECO:0000313" key="8">
    <source>
        <dbReference type="Proteomes" id="UP001597438"/>
    </source>
</evidence>
<evidence type="ECO:0000256" key="3">
    <source>
        <dbReference type="ARBA" id="ARBA00022603"/>
    </source>
</evidence>
<comment type="subcellular location">
    <subcellularLocation>
        <location evidence="6">Cytoplasm</location>
    </subcellularLocation>
</comment>
<evidence type="ECO:0000256" key="6">
    <source>
        <dbReference type="HAMAP-Rule" id="MF_01848"/>
    </source>
</evidence>
<keyword evidence="2 6" id="KW-0698">rRNA processing</keyword>
<dbReference type="Pfam" id="PF05971">
    <property type="entry name" value="Methyltransf_10"/>
    <property type="match status" value="1"/>
</dbReference>
<organism evidence="7 8">
    <name type="scientific">Christiangramia antarctica</name>
    <dbReference type="NCBI Taxonomy" id="2058158"/>
    <lineage>
        <taxon>Bacteria</taxon>
        <taxon>Pseudomonadati</taxon>
        <taxon>Bacteroidota</taxon>
        <taxon>Flavobacteriia</taxon>
        <taxon>Flavobacteriales</taxon>
        <taxon>Flavobacteriaceae</taxon>
        <taxon>Christiangramia</taxon>
    </lineage>
</organism>
<sequence length="286" mass="32433">MHPRSLHQNSYDFRKLISALPALTPFVILNQFGNRSIDFGNPGAVLQLNKALLKFHYKIENWDIPEGYLCPPIPGRAEYLHHIADLLKETGKNSSIRGLDIGVGANAIYCILANRIYDWKMRGTDVEEQSVKAAGSNILNNPGTLKDIEVKLQPDRGSIFKGMIGDQDHFHFTMCNPPFYNSENDAQKANFQKSRNLGQETESARNFGGQATELWCNGGEALFLKRMIKESKLFKNQVDWFTCLVSKKENLAKLYKQLDKVKASFTSIEMEVGNKKSRIIAWQFNT</sequence>
<dbReference type="GO" id="GO:0052907">
    <property type="term" value="F:23S rRNA (adenine(1618)-N(6))-methyltransferase activity"/>
    <property type="evidence" value="ECO:0007669"/>
    <property type="project" value="UniProtKB-EC"/>
</dbReference>
<dbReference type="RefSeq" id="WP_251740633.1">
    <property type="nucleotide sequence ID" value="NZ_JBHUOJ010000033.1"/>
</dbReference>
<keyword evidence="8" id="KW-1185">Reference proteome</keyword>
<dbReference type="Proteomes" id="UP001597438">
    <property type="component" value="Unassembled WGS sequence"/>
</dbReference>
<dbReference type="InterPro" id="IPR016909">
    <property type="entry name" value="rRNA_lsu_MeTfrase_F"/>
</dbReference>
<comment type="similarity">
    <text evidence="6">Belongs to the methyltransferase superfamily. METTL16/RlmF family.</text>
</comment>
<proteinExistence type="inferred from homology"/>
<dbReference type="PANTHER" id="PTHR13393:SF0">
    <property type="entry name" value="RNA N6-ADENOSINE-METHYLTRANSFERASE METTL16"/>
    <property type="match status" value="1"/>
</dbReference>
<name>A0ABW5XAJ0_9FLAO</name>
<dbReference type="EMBL" id="JBHUOJ010000033">
    <property type="protein sequence ID" value="MFD2834699.1"/>
    <property type="molecule type" value="Genomic_DNA"/>
</dbReference>
<dbReference type="HAMAP" id="MF_01848">
    <property type="entry name" value="23SrRNA_methyltr_F"/>
    <property type="match status" value="1"/>
</dbReference>
<comment type="caution">
    <text evidence="7">The sequence shown here is derived from an EMBL/GenBank/DDBJ whole genome shotgun (WGS) entry which is preliminary data.</text>
</comment>
<accession>A0ABW5XAJ0</accession>
<protein>
    <recommendedName>
        <fullName evidence="6">Ribosomal RNA large subunit methyltransferase F</fullName>
        <ecNumber evidence="6">2.1.1.181</ecNumber>
    </recommendedName>
    <alternativeName>
        <fullName evidence="6">23S rRNA mA1618 methyltransferase</fullName>
    </alternativeName>
    <alternativeName>
        <fullName evidence="6">rRNA adenine N-6-methyltransferase</fullName>
    </alternativeName>
</protein>
<gene>
    <name evidence="6 7" type="primary">rlmF</name>
    <name evidence="7" type="ORF">ACFSYS_15515</name>
</gene>
<evidence type="ECO:0000313" key="7">
    <source>
        <dbReference type="EMBL" id="MFD2834699.1"/>
    </source>
</evidence>
<reference evidence="8" key="1">
    <citation type="journal article" date="2019" name="Int. J. Syst. Evol. Microbiol.">
        <title>The Global Catalogue of Microorganisms (GCM) 10K type strain sequencing project: providing services to taxonomists for standard genome sequencing and annotation.</title>
        <authorList>
            <consortium name="The Broad Institute Genomics Platform"/>
            <consortium name="The Broad Institute Genome Sequencing Center for Infectious Disease"/>
            <person name="Wu L."/>
            <person name="Ma J."/>
        </authorList>
    </citation>
    <scope>NUCLEOTIDE SEQUENCE [LARGE SCALE GENOMIC DNA]</scope>
    <source>
        <strain evidence="8">KCTC 52925</strain>
    </source>
</reference>
<evidence type="ECO:0000256" key="2">
    <source>
        <dbReference type="ARBA" id="ARBA00022552"/>
    </source>
</evidence>
<dbReference type="EC" id="2.1.1.181" evidence="6"/>
<keyword evidence="1 6" id="KW-0963">Cytoplasm</keyword>
<dbReference type="InterPro" id="IPR010286">
    <property type="entry name" value="METTL16/RlmF"/>
</dbReference>
<evidence type="ECO:0000256" key="1">
    <source>
        <dbReference type="ARBA" id="ARBA00022490"/>
    </source>
</evidence>
<evidence type="ECO:0000256" key="5">
    <source>
        <dbReference type="ARBA" id="ARBA00022691"/>
    </source>
</evidence>
<evidence type="ECO:0000256" key="4">
    <source>
        <dbReference type="ARBA" id="ARBA00022679"/>
    </source>
</evidence>
<dbReference type="InterPro" id="IPR029063">
    <property type="entry name" value="SAM-dependent_MTases_sf"/>
</dbReference>
<dbReference type="PIRSF" id="PIRSF029038">
    <property type="entry name" value="Mtase_YbiN_prd"/>
    <property type="match status" value="1"/>
</dbReference>
<comment type="function">
    <text evidence="6">Specifically methylates the adenine in position 1618 of 23S rRNA.</text>
</comment>